<keyword evidence="2" id="KW-0732">Signal</keyword>
<protein>
    <submittedName>
        <fullName evidence="4">Polysaccharide deacetylase family protein</fullName>
    </submittedName>
</protein>
<dbReference type="InterPro" id="IPR050248">
    <property type="entry name" value="Polysacc_deacetylase_ArnD"/>
</dbReference>
<evidence type="ECO:0000259" key="3">
    <source>
        <dbReference type="PROSITE" id="PS51677"/>
    </source>
</evidence>
<comment type="caution">
    <text evidence="4">The sequence shown here is derived from an EMBL/GenBank/DDBJ whole genome shotgun (WGS) entry which is preliminary data.</text>
</comment>
<dbReference type="EMBL" id="RQZC01000005">
    <property type="protein sequence ID" value="RRD29749.1"/>
    <property type="molecule type" value="Genomic_DNA"/>
</dbReference>
<dbReference type="InterPro" id="IPR002509">
    <property type="entry name" value="NODB_dom"/>
</dbReference>
<keyword evidence="5" id="KW-1185">Reference proteome</keyword>
<feature type="domain" description="NodB homology" evidence="3">
    <location>
        <begin position="100"/>
        <end position="297"/>
    </location>
</feature>
<sequence length="297" mass="30814">MQRRDFMLLLAAGTAGALSACSAGRTAGGPADTAGAPASAAGHRPTGPTGPTDSTTAPAAPSASPTPSLSPLRLQDGPAELPAPTPPGAVITGLPENVGNVLALTIDDGAAPEVVDAYLDFARDSGVRLTFFINSIYPSWTQSRDKLAPLVESGQVQLANHTHSHADLTSLSTAGIIEELAQCESFLNTTYGVTGTPFVRPPYGYRNGATDAACAQIGYSTSVMWYGSLGDSGLLAPEVLLGEAEKWLRAQHIVLGHANAPTVTQLYGQIIEILRSRALLTATLDDIYLGTGHNRRV</sequence>
<dbReference type="GO" id="GO:0016810">
    <property type="term" value="F:hydrolase activity, acting on carbon-nitrogen (but not peptide) bonds"/>
    <property type="evidence" value="ECO:0007669"/>
    <property type="project" value="InterPro"/>
</dbReference>
<accession>A0A3P1V6H3</accession>
<feature type="region of interest" description="Disordered" evidence="1">
    <location>
        <begin position="22"/>
        <end position="87"/>
    </location>
</feature>
<dbReference type="CDD" id="cd10917">
    <property type="entry name" value="CE4_NodB_like_6s_7s"/>
    <property type="match status" value="1"/>
</dbReference>
<dbReference type="Pfam" id="PF01522">
    <property type="entry name" value="Polysacc_deac_1"/>
    <property type="match status" value="1"/>
</dbReference>
<dbReference type="OrthoDB" id="9763050at2"/>
<dbReference type="InterPro" id="IPR011330">
    <property type="entry name" value="Glyco_hydro/deAcase_b/a-brl"/>
</dbReference>
<feature type="chain" id="PRO_5039057161" evidence="2">
    <location>
        <begin position="21"/>
        <end position="297"/>
    </location>
</feature>
<dbReference type="PROSITE" id="PS51257">
    <property type="entry name" value="PROKAR_LIPOPROTEIN"/>
    <property type="match status" value="1"/>
</dbReference>
<evidence type="ECO:0000256" key="2">
    <source>
        <dbReference type="SAM" id="SignalP"/>
    </source>
</evidence>
<organism evidence="4 5">
    <name type="scientific">Actinomyces bowdenii</name>
    <dbReference type="NCBI Taxonomy" id="131109"/>
    <lineage>
        <taxon>Bacteria</taxon>
        <taxon>Bacillati</taxon>
        <taxon>Actinomycetota</taxon>
        <taxon>Actinomycetes</taxon>
        <taxon>Actinomycetales</taxon>
        <taxon>Actinomycetaceae</taxon>
        <taxon>Actinomyces</taxon>
    </lineage>
</organism>
<feature type="compositionally biased region" description="Low complexity" evidence="1">
    <location>
        <begin position="22"/>
        <end position="72"/>
    </location>
</feature>
<dbReference type="RefSeq" id="WP_124933483.1">
    <property type="nucleotide sequence ID" value="NZ_RQZC01000005.1"/>
</dbReference>
<evidence type="ECO:0000256" key="1">
    <source>
        <dbReference type="SAM" id="MobiDB-lite"/>
    </source>
</evidence>
<dbReference type="PANTHER" id="PTHR10587">
    <property type="entry name" value="GLYCOSYL TRANSFERASE-RELATED"/>
    <property type="match status" value="1"/>
</dbReference>
<feature type="signal peptide" evidence="2">
    <location>
        <begin position="1"/>
        <end position="20"/>
    </location>
</feature>
<dbReference type="AlphaFoldDB" id="A0A3P1V6H3"/>
<dbReference type="PROSITE" id="PS51677">
    <property type="entry name" value="NODB"/>
    <property type="match status" value="1"/>
</dbReference>
<dbReference type="Proteomes" id="UP000271272">
    <property type="component" value="Unassembled WGS sequence"/>
</dbReference>
<dbReference type="SUPFAM" id="SSF88713">
    <property type="entry name" value="Glycoside hydrolase/deacetylase"/>
    <property type="match status" value="1"/>
</dbReference>
<gene>
    <name evidence="4" type="ORF">EII10_05475</name>
</gene>
<dbReference type="GO" id="GO:0005975">
    <property type="term" value="P:carbohydrate metabolic process"/>
    <property type="evidence" value="ECO:0007669"/>
    <property type="project" value="InterPro"/>
</dbReference>
<name>A0A3P1V6H3_9ACTO</name>
<proteinExistence type="predicted"/>
<reference evidence="4 5" key="1">
    <citation type="submission" date="2018-11" db="EMBL/GenBank/DDBJ databases">
        <title>Genomes From Bacteria Associated with the Canine Oral Cavity: a Test Case for Automated Genome-Based Taxonomic Assignment.</title>
        <authorList>
            <person name="Coil D.A."/>
            <person name="Jospin G."/>
            <person name="Darling A.E."/>
            <person name="Wallis C."/>
            <person name="Davis I.J."/>
            <person name="Harris S."/>
            <person name="Eisen J.A."/>
            <person name="Holcombe L.J."/>
            <person name="O'Flynn C."/>
        </authorList>
    </citation>
    <scope>NUCLEOTIDE SEQUENCE [LARGE SCALE GENOMIC DNA]</scope>
    <source>
        <strain evidence="4 5">OH5050</strain>
    </source>
</reference>
<dbReference type="Gene3D" id="3.20.20.370">
    <property type="entry name" value="Glycoside hydrolase/deacetylase"/>
    <property type="match status" value="1"/>
</dbReference>
<evidence type="ECO:0000313" key="4">
    <source>
        <dbReference type="EMBL" id="RRD29749.1"/>
    </source>
</evidence>
<evidence type="ECO:0000313" key="5">
    <source>
        <dbReference type="Proteomes" id="UP000271272"/>
    </source>
</evidence>